<organism evidence="3">
    <name type="scientific">Lygus hesperus</name>
    <name type="common">Western plant bug</name>
    <dbReference type="NCBI Taxonomy" id="30085"/>
    <lineage>
        <taxon>Eukaryota</taxon>
        <taxon>Metazoa</taxon>
        <taxon>Ecdysozoa</taxon>
        <taxon>Arthropoda</taxon>
        <taxon>Hexapoda</taxon>
        <taxon>Insecta</taxon>
        <taxon>Pterygota</taxon>
        <taxon>Neoptera</taxon>
        <taxon>Paraneoptera</taxon>
        <taxon>Hemiptera</taxon>
        <taxon>Heteroptera</taxon>
        <taxon>Panheteroptera</taxon>
        <taxon>Cimicomorpha</taxon>
        <taxon>Miridae</taxon>
        <taxon>Mirini</taxon>
        <taxon>Lygus</taxon>
    </lineage>
</organism>
<feature type="region of interest" description="Disordered" evidence="2">
    <location>
        <begin position="1"/>
        <end position="29"/>
    </location>
</feature>
<accession>A0A0A9Y7Z9</accession>
<feature type="compositionally biased region" description="Basic and acidic residues" evidence="2">
    <location>
        <begin position="13"/>
        <end position="29"/>
    </location>
</feature>
<gene>
    <name evidence="3" type="primary">MAP1A_2</name>
    <name evidence="3" type="ORF">CM83_11531</name>
</gene>
<evidence type="ECO:0000256" key="1">
    <source>
        <dbReference type="SAM" id="Coils"/>
    </source>
</evidence>
<feature type="non-terminal residue" evidence="3">
    <location>
        <position position="136"/>
    </location>
</feature>
<proteinExistence type="predicted"/>
<reference evidence="3" key="2">
    <citation type="submission" date="2014-07" db="EMBL/GenBank/DDBJ databases">
        <authorList>
            <person name="Hull J."/>
        </authorList>
    </citation>
    <scope>NUCLEOTIDE SEQUENCE</scope>
</reference>
<evidence type="ECO:0000313" key="3">
    <source>
        <dbReference type="EMBL" id="JAG25640.1"/>
    </source>
</evidence>
<protein>
    <submittedName>
        <fullName evidence="3">Microtubule-associated protein 1A</fullName>
    </submittedName>
</protein>
<keyword evidence="1" id="KW-0175">Coiled coil</keyword>
<feature type="coiled-coil region" evidence="1">
    <location>
        <begin position="59"/>
        <end position="107"/>
    </location>
</feature>
<name>A0A0A9Y7Z9_LYGHE</name>
<reference evidence="3" key="1">
    <citation type="journal article" date="2014" name="PLoS ONE">
        <title>Transcriptome-Based Identification of ABC Transporters in the Western Tarnished Plant Bug Lygus hesperus.</title>
        <authorList>
            <person name="Hull J.J."/>
            <person name="Chaney K."/>
            <person name="Geib S.M."/>
            <person name="Fabrick J.A."/>
            <person name="Brent C.S."/>
            <person name="Walsh D."/>
            <person name="Lavine L.C."/>
        </authorList>
    </citation>
    <scope>NUCLEOTIDE SEQUENCE</scope>
</reference>
<dbReference type="EMBL" id="GBHO01017964">
    <property type="protein sequence ID" value="JAG25640.1"/>
    <property type="molecule type" value="Transcribed_RNA"/>
</dbReference>
<sequence length="136" mass="15869">MAATGIKQYFVAGKRDRSPDEQAGDPKRKVSEWTMEEMMENMSVLMDTKLTPIQESVRNLATKEDLQMLQQENVFLREENEHLKEELRQLKMDMKTQNQKIVILENDMRRNNLVIGGLQIDPGSNIKQVVLSMFRE</sequence>
<evidence type="ECO:0000256" key="2">
    <source>
        <dbReference type="SAM" id="MobiDB-lite"/>
    </source>
</evidence>
<dbReference type="AlphaFoldDB" id="A0A0A9Y7Z9"/>